<evidence type="ECO:0000256" key="1">
    <source>
        <dbReference type="SAM" id="Phobius"/>
    </source>
</evidence>
<keyword evidence="1" id="KW-0812">Transmembrane</keyword>
<comment type="caution">
    <text evidence="3">The sequence shown here is derived from an EMBL/GenBank/DDBJ whole genome shotgun (WGS) entry which is preliminary data.</text>
</comment>
<dbReference type="Proteomes" id="UP000663879">
    <property type="component" value="Unassembled WGS sequence"/>
</dbReference>
<dbReference type="OrthoDB" id="10538850at2759"/>
<dbReference type="EMBL" id="CAJNOC010000203">
    <property type="protein sequence ID" value="CAF0726651.1"/>
    <property type="molecule type" value="Genomic_DNA"/>
</dbReference>
<organism evidence="3 4">
    <name type="scientific">Brachionus calyciflorus</name>
    <dbReference type="NCBI Taxonomy" id="104777"/>
    <lineage>
        <taxon>Eukaryota</taxon>
        <taxon>Metazoa</taxon>
        <taxon>Spiralia</taxon>
        <taxon>Gnathifera</taxon>
        <taxon>Rotifera</taxon>
        <taxon>Eurotatoria</taxon>
        <taxon>Monogononta</taxon>
        <taxon>Pseudotrocha</taxon>
        <taxon>Ploima</taxon>
        <taxon>Brachionidae</taxon>
        <taxon>Brachionus</taxon>
    </lineage>
</organism>
<keyword evidence="1" id="KW-1133">Transmembrane helix</keyword>
<accession>A0A813MTR4</accession>
<sequence length="467" mass="53339">MDMNYFLLILIILVSRAELNQYVNLTFESDSYIAIIGQSLKMTCIGENLSPADIVWIVYSINNPSEQRVIFSDSIYVGNSSRKYSIETELMNDKLLATSLSIYNVQENDELFGYQCVCNIYKKCSMTNHAKSNASIVAIRPTTPPNSLDESFSFHIICTMIFGCLLLWIFNMQYVVRLNLKNDLKTINLVLIIVDTIFELTSYGSLIVTNFYCSGYGLLKPLTNFDYSYLKIISAILSLVFAILLFIISVIIFCLNQHKIKKAIVTVESFRPSSSTNKVFITNNIINPTINNSENKIIEASISSIERSLKYKDWLVGRNLSEDYRSITNLSDMSNIRLDQSSSLLNDSDANLIEKDFSTNYLNNSNKGSFKRVPSISSYKNDDRLKSNTVSVRTGSSVKNLKINRYNPSKIDSTQYNANNGFRFENVRSFNAHKNEDFFIKNFQNFQNPYEPFAPNVPNWVNMNHNN</sequence>
<feature type="transmembrane region" description="Helical" evidence="1">
    <location>
        <begin position="188"/>
        <end position="212"/>
    </location>
</feature>
<feature type="transmembrane region" description="Helical" evidence="1">
    <location>
        <begin position="232"/>
        <end position="255"/>
    </location>
</feature>
<evidence type="ECO:0000256" key="2">
    <source>
        <dbReference type="SAM" id="SignalP"/>
    </source>
</evidence>
<evidence type="ECO:0008006" key="5">
    <source>
        <dbReference type="Google" id="ProtNLM"/>
    </source>
</evidence>
<keyword evidence="2" id="KW-0732">Signal</keyword>
<proteinExistence type="predicted"/>
<keyword evidence="4" id="KW-1185">Reference proteome</keyword>
<dbReference type="SUPFAM" id="SSF48726">
    <property type="entry name" value="Immunoglobulin"/>
    <property type="match status" value="1"/>
</dbReference>
<gene>
    <name evidence="3" type="ORF">OXX778_LOCUS2558</name>
</gene>
<keyword evidence="1" id="KW-0472">Membrane</keyword>
<feature type="signal peptide" evidence="2">
    <location>
        <begin position="1"/>
        <end position="17"/>
    </location>
</feature>
<dbReference type="InterPro" id="IPR036179">
    <property type="entry name" value="Ig-like_dom_sf"/>
</dbReference>
<evidence type="ECO:0000313" key="4">
    <source>
        <dbReference type="Proteomes" id="UP000663879"/>
    </source>
</evidence>
<dbReference type="AlphaFoldDB" id="A0A813MTR4"/>
<name>A0A813MTR4_9BILA</name>
<reference evidence="3" key="1">
    <citation type="submission" date="2021-02" db="EMBL/GenBank/DDBJ databases">
        <authorList>
            <person name="Nowell W R."/>
        </authorList>
    </citation>
    <scope>NUCLEOTIDE SEQUENCE</scope>
    <source>
        <strain evidence="3">Ploen Becks lab</strain>
    </source>
</reference>
<evidence type="ECO:0000313" key="3">
    <source>
        <dbReference type="EMBL" id="CAF0726651.1"/>
    </source>
</evidence>
<feature type="chain" id="PRO_5032693350" description="Ig-like domain-containing protein" evidence="2">
    <location>
        <begin position="18"/>
        <end position="467"/>
    </location>
</feature>
<feature type="transmembrane region" description="Helical" evidence="1">
    <location>
        <begin position="152"/>
        <end position="176"/>
    </location>
</feature>
<protein>
    <recommendedName>
        <fullName evidence="5">Ig-like domain-containing protein</fullName>
    </recommendedName>
</protein>